<dbReference type="PROSITE" id="PS50851">
    <property type="entry name" value="CHEW"/>
    <property type="match status" value="2"/>
</dbReference>
<dbReference type="PROSITE" id="PS50894">
    <property type="entry name" value="HPT"/>
    <property type="match status" value="1"/>
</dbReference>
<name>A0A5Q2RK36_9ACTN</name>
<dbReference type="InterPro" id="IPR037257">
    <property type="entry name" value="T2SS_E_N_sf"/>
</dbReference>
<dbReference type="CDD" id="cd00088">
    <property type="entry name" value="HPT"/>
    <property type="match status" value="1"/>
</dbReference>
<keyword evidence="4 8" id="KW-0597">Phosphoprotein</keyword>
<dbReference type="Pfam" id="PF02895">
    <property type="entry name" value="H-kinase_dim"/>
    <property type="match status" value="1"/>
</dbReference>
<keyword evidence="5" id="KW-0808">Transferase</keyword>
<dbReference type="InterPro" id="IPR036641">
    <property type="entry name" value="HPT_dom_sf"/>
</dbReference>
<dbReference type="SMART" id="SM00073">
    <property type="entry name" value="HPT"/>
    <property type="match status" value="1"/>
</dbReference>
<dbReference type="KEGG" id="atq:GH723_06320"/>
<dbReference type="InterPro" id="IPR036097">
    <property type="entry name" value="HisK_dim/P_sf"/>
</dbReference>
<evidence type="ECO:0000259" key="9">
    <source>
        <dbReference type="PROSITE" id="PS50109"/>
    </source>
</evidence>
<dbReference type="InterPro" id="IPR036061">
    <property type="entry name" value="CheW-like_dom_sf"/>
</dbReference>
<dbReference type="GO" id="GO:0000155">
    <property type="term" value="F:phosphorelay sensor kinase activity"/>
    <property type="evidence" value="ECO:0007669"/>
    <property type="project" value="InterPro"/>
</dbReference>
<dbReference type="RefSeq" id="WP_153758862.1">
    <property type="nucleotide sequence ID" value="NZ_CP045851.1"/>
</dbReference>
<evidence type="ECO:0000256" key="8">
    <source>
        <dbReference type="PROSITE-ProRule" id="PRU00110"/>
    </source>
</evidence>
<dbReference type="Pfam" id="PF01584">
    <property type="entry name" value="CheW"/>
    <property type="match status" value="2"/>
</dbReference>
<dbReference type="Gene3D" id="2.40.50.180">
    <property type="entry name" value="CheA-289, Domain 4"/>
    <property type="match status" value="1"/>
</dbReference>
<proteinExistence type="predicted"/>
<dbReference type="SMART" id="SM01231">
    <property type="entry name" value="H-kinase_dim"/>
    <property type="match status" value="1"/>
</dbReference>
<evidence type="ECO:0000256" key="3">
    <source>
        <dbReference type="ARBA" id="ARBA00012438"/>
    </source>
</evidence>
<evidence type="ECO:0000256" key="4">
    <source>
        <dbReference type="ARBA" id="ARBA00022553"/>
    </source>
</evidence>
<evidence type="ECO:0000256" key="2">
    <source>
        <dbReference type="ARBA" id="ARBA00004236"/>
    </source>
</evidence>
<protein>
    <recommendedName>
        <fullName evidence="3">histidine kinase</fullName>
        <ecNumber evidence="3">2.7.13.3</ecNumber>
    </recommendedName>
</protein>
<dbReference type="SMART" id="SM00260">
    <property type="entry name" value="CheW"/>
    <property type="match status" value="1"/>
</dbReference>
<dbReference type="SUPFAM" id="SSF55874">
    <property type="entry name" value="ATPase domain of HSP90 chaperone/DNA topoisomerase II/histidine kinase"/>
    <property type="match status" value="1"/>
</dbReference>
<evidence type="ECO:0000256" key="6">
    <source>
        <dbReference type="ARBA" id="ARBA00022777"/>
    </source>
</evidence>
<dbReference type="FunFam" id="3.30.565.10:FF:000016">
    <property type="entry name" value="Chemotaxis protein CheA, putative"/>
    <property type="match status" value="1"/>
</dbReference>
<evidence type="ECO:0000313" key="12">
    <source>
        <dbReference type="EMBL" id="QGG94756.1"/>
    </source>
</evidence>
<dbReference type="GO" id="GO:0005737">
    <property type="term" value="C:cytoplasm"/>
    <property type="evidence" value="ECO:0007669"/>
    <property type="project" value="InterPro"/>
</dbReference>
<dbReference type="InterPro" id="IPR008207">
    <property type="entry name" value="Sig_transdc_His_kin_Hpt_dom"/>
</dbReference>
<dbReference type="Pfam" id="PF01627">
    <property type="entry name" value="Hpt"/>
    <property type="match status" value="1"/>
</dbReference>
<sequence>MDDDMIDEVVGEFLVESYEALDQLDQDLLALEDDASPETLAAIFRTMHTIKGTCGFLGFAHLESVAHAAENLLSPLRDGELAVTPEITTVLLSAVDAVRAMLVMIERTGGDGESEHPELVAELQRLQDPAESTPPPPPRVGDLLVEKAGVRPEDVELAISEQALGDERPIGEILVDHGVVAAEEVEAALNTQSEHKGAALSESTIRVDVRLLDDLMNLVGELVLARNQIVQLSGAADDESLTVPAQRLNHITTELQEGVMRTRMQPIGNVWNKFPRVVRDLAHSFGKQVQIEMDGADTELDKTIVEAIKDPLTHLVRNSVDHGIETPEQRRERGKSPDGRLTLRAFHEGGQVIIEIADDGAGIDVTRVGAKAVERGLITPDALDSMSQRELVNLIFLPGFSTAEVVTNVSGRGVGMDVVKTNIERIGGTLDVTTERGQGSTFRIKIPLTLAIIPALVVGCGEERFAIPQVSLLELVRIDGARLGTEIEWIHGAPVHRLRGRLLPVVDLATELQLGGVPLAERPAVNMVVLQADGRRFGLVVDEITDTQEIVVKPLGTQVSELGVFAGATTMGDGRVALILDVLGLAQRAHIVTEGADGLSDAVDELGTDVAAERDTVLVVDVGGGHRAAVALSTVARLEQLACRDVESSSQGPVVQYRGELLPLVPLAAAAGIGTPTPIARGEEGLLEVVVCSGPGGQIGLVVDRIVDIVEENISASRTGDAANGATFVAVVGGQVTDVVDVDALVGTHAHSRPYELLAPVAG</sequence>
<dbReference type="InterPro" id="IPR002545">
    <property type="entry name" value="CheW-lke_dom"/>
</dbReference>
<dbReference type="PANTHER" id="PTHR43395">
    <property type="entry name" value="SENSOR HISTIDINE KINASE CHEA"/>
    <property type="match status" value="1"/>
</dbReference>
<dbReference type="InterPro" id="IPR003594">
    <property type="entry name" value="HATPase_dom"/>
</dbReference>
<feature type="domain" description="Histidine kinase" evidence="9">
    <location>
        <begin position="245"/>
        <end position="450"/>
    </location>
</feature>
<comment type="catalytic activity">
    <reaction evidence="1">
        <text>ATP + protein L-histidine = ADP + protein N-phospho-L-histidine.</text>
        <dbReference type="EC" id="2.7.13.3"/>
    </reaction>
</comment>
<evidence type="ECO:0000259" key="11">
    <source>
        <dbReference type="PROSITE" id="PS50894"/>
    </source>
</evidence>
<dbReference type="Gene3D" id="2.30.30.40">
    <property type="entry name" value="SH3 Domains"/>
    <property type="match status" value="1"/>
</dbReference>
<dbReference type="Gene3D" id="1.20.120.160">
    <property type="entry name" value="HPT domain"/>
    <property type="match status" value="1"/>
</dbReference>
<dbReference type="GO" id="GO:0005886">
    <property type="term" value="C:plasma membrane"/>
    <property type="evidence" value="ECO:0007669"/>
    <property type="project" value="UniProtKB-SubCell"/>
</dbReference>
<dbReference type="InterPro" id="IPR005467">
    <property type="entry name" value="His_kinase_dom"/>
</dbReference>
<dbReference type="SMART" id="SM00387">
    <property type="entry name" value="HATPase_c"/>
    <property type="match status" value="1"/>
</dbReference>
<dbReference type="Proteomes" id="UP000334019">
    <property type="component" value="Chromosome"/>
</dbReference>
<keyword evidence="6 12" id="KW-0418">Kinase</keyword>
<dbReference type="CDD" id="cd16916">
    <property type="entry name" value="HATPase_CheA-like"/>
    <property type="match status" value="1"/>
</dbReference>
<dbReference type="SUPFAM" id="SSF47384">
    <property type="entry name" value="Homodimeric domain of signal transducing histidine kinase"/>
    <property type="match status" value="1"/>
</dbReference>
<evidence type="ECO:0000313" key="13">
    <source>
        <dbReference type="Proteomes" id="UP000334019"/>
    </source>
</evidence>
<evidence type="ECO:0000259" key="10">
    <source>
        <dbReference type="PROSITE" id="PS50851"/>
    </source>
</evidence>
<dbReference type="InterPro" id="IPR051315">
    <property type="entry name" value="Bact_Chemotaxis_CheA"/>
</dbReference>
<keyword evidence="13" id="KW-1185">Reference proteome</keyword>
<accession>A0A5Q2RK36</accession>
<dbReference type="InterPro" id="IPR036890">
    <property type="entry name" value="HATPase_C_sf"/>
</dbReference>
<gene>
    <name evidence="12" type="ORF">GH723_06320</name>
</gene>
<reference evidence="12 13" key="1">
    <citation type="submission" date="2019-11" db="EMBL/GenBank/DDBJ databases">
        <authorList>
            <person name="He Y."/>
        </authorList>
    </citation>
    <scope>NUCLEOTIDE SEQUENCE [LARGE SCALE GENOMIC DNA]</scope>
    <source>
        <strain evidence="12 13">SCSIO 58843</strain>
    </source>
</reference>
<dbReference type="SUPFAM" id="SSF160246">
    <property type="entry name" value="EspE N-terminal domain-like"/>
    <property type="match status" value="1"/>
</dbReference>
<dbReference type="PROSITE" id="PS50109">
    <property type="entry name" value="HIS_KIN"/>
    <property type="match status" value="1"/>
</dbReference>
<dbReference type="InterPro" id="IPR004358">
    <property type="entry name" value="Sig_transdc_His_kin-like_C"/>
</dbReference>
<evidence type="ECO:0000256" key="5">
    <source>
        <dbReference type="ARBA" id="ARBA00022679"/>
    </source>
</evidence>
<comment type="subcellular location">
    <subcellularLocation>
        <location evidence="2">Cell membrane</location>
    </subcellularLocation>
</comment>
<dbReference type="Gene3D" id="3.30.565.10">
    <property type="entry name" value="Histidine kinase-like ATPase, C-terminal domain"/>
    <property type="match status" value="1"/>
</dbReference>
<feature type="modified residue" description="Phosphohistidine" evidence="8">
    <location>
        <position position="48"/>
    </location>
</feature>
<dbReference type="Gene3D" id="1.10.287.560">
    <property type="entry name" value="Histidine kinase CheA-like, homodimeric domain"/>
    <property type="match status" value="1"/>
</dbReference>
<organism evidence="12 13">
    <name type="scientific">Actinomarinicola tropica</name>
    <dbReference type="NCBI Taxonomy" id="2789776"/>
    <lineage>
        <taxon>Bacteria</taxon>
        <taxon>Bacillati</taxon>
        <taxon>Actinomycetota</taxon>
        <taxon>Acidimicrobiia</taxon>
        <taxon>Acidimicrobiales</taxon>
        <taxon>Iamiaceae</taxon>
        <taxon>Actinomarinicola</taxon>
    </lineage>
</organism>
<dbReference type="AlphaFoldDB" id="A0A5Q2RK36"/>
<feature type="domain" description="CheW-like" evidence="10">
    <location>
        <begin position="614"/>
        <end position="751"/>
    </location>
</feature>
<dbReference type="EC" id="2.7.13.3" evidence="3"/>
<evidence type="ECO:0000256" key="7">
    <source>
        <dbReference type="ARBA" id="ARBA00023012"/>
    </source>
</evidence>
<dbReference type="Pfam" id="PF02518">
    <property type="entry name" value="HATPase_c"/>
    <property type="match status" value="1"/>
</dbReference>
<dbReference type="SUPFAM" id="SSF50341">
    <property type="entry name" value="CheW-like"/>
    <property type="match status" value="2"/>
</dbReference>
<feature type="domain" description="CheW-like" evidence="10">
    <location>
        <begin position="452"/>
        <end position="591"/>
    </location>
</feature>
<dbReference type="InterPro" id="IPR037006">
    <property type="entry name" value="CheA-like_homodim_sf"/>
</dbReference>
<dbReference type="EMBL" id="CP045851">
    <property type="protein sequence ID" value="QGG94756.1"/>
    <property type="molecule type" value="Genomic_DNA"/>
</dbReference>
<dbReference type="SUPFAM" id="SSF47226">
    <property type="entry name" value="Histidine-containing phosphotransfer domain, HPT domain"/>
    <property type="match status" value="1"/>
</dbReference>
<dbReference type="PANTHER" id="PTHR43395:SF1">
    <property type="entry name" value="CHEMOTAXIS PROTEIN CHEA"/>
    <property type="match status" value="1"/>
</dbReference>
<dbReference type="InterPro" id="IPR004105">
    <property type="entry name" value="CheA-like_dim"/>
</dbReference>
<evidence type="ECO:0000256" key="1">
    <source>
        <dbReference type="ARBA" id="ARBA00000085"/>
    </source>
</evidence>
<dbReference type="GO" id="GO:0006935">
    <property type="term" value="P:chemotaxis"/>
    <property type="evidence" value="ECO:0007669"/>
    <property type="project" value="InterPro"/>
</dbReference>
<feature type="domain" description="HPt" evidence="11">
    <location>
        <begin position="2"/>
        <end position="105"/>
    </location>
</feature>
<keyword evidence="7" id="KW-0902">Two-component regulatory system</keyword>
<dbReference type="PRINTS" id="PR00344">
    <property type="entry name" value="BCTRLSENSOR"/>
</dbReference>